<keyword evidence="2" id="KW-0346">Stress response</keyword>
<dbReference type="Gene3D" id="2.130.10.10">
    <property type="entry name" value="YVTN repeat-like/Quinoprotein amine dehydrogenase"/>
    <property type="match status" value="1"/>
</dbReference>
<dbReference type="InParanoid" id="D6TEI3"/>
<dbReference type="InterPro" id="IPR036322">
    <property type="entry name" value="WD40_repeat_dom_sf"/>
</dbReference>
<dbReference type="EMBL" id="ADVG01000001">
    <property type="protein sequence ID" value="EFH90356.1"/>
    <property type="molecule type" value="Genomic_DNA"/>
</dbReference>
<dbReference type="InterPro" id="IPR001623">
    <property type="entry name" value="DnaJ_domain"/>
</dbReference>
<dbReference type="PROSITE" id="PS50076">
    <property type="entry name" value="DNAJ_2"/>
    <property type="match status" value="1"/>
</dbReference>
<dbReference type="SMART" id="SM00271">
    <property type="entry name" value="DnaJ"/>
    <property type="match status" value="1"/>
</dbReference>
<dbReference type="OrthoDB" id="5126524at2"/>
<dbReference type="AlphaFoldDB" id="D6TEI3"/>
<dbReference type="STRING" id="485913.Krac_11974"/>
<dbReference type="PRINTS" id="PR00625">
    <property type="entry name" value="JDOMAIN"/>
</dbReference>
<dbReference type="GO" id="GO:0005737">
    <property type="term" value="C:cytoplasm"/>
    <property type="evidence" value="ECO:0007669"/>
    <property type="project" value="TreeGrafter"/>
</dbReference>
<keyword evidence="3" id="KW-1185">Reference proteome</keyword>
<dbReference type="Gene3D" id="1.10.287.110">
    <property type="entry name" value="DnaJ domain"/>
    <property type="match status" value="1"/>
</dbReference>
<dbReference type="Pfam" id="PF00226">
    <property type="entry name" value="DnaJ"/>
    <property type="match status" value="1"/>
</dbReference>
<dbReference type="GO" id="GO:0042026">
    <property type="term" value="P:protein refolding"/>
    <property type="evidence" value="ECO:0007669"/>
    <property type="project" value="TreeGrafter"/>
</dbReference>
<dbReference type="PANTHER" id="PTHR43096">
    <property type="entry name" value="DNAJ HOMOLOG 1, MITOCHONDRIAL-RELATED"/>
    <property type="match status" value="1"/>
</dbReference>
<feature type="domain" description="J" evidence="1">
    <location>
        <begin position="6"/>
        <end position="69"/>
    </location>
</feature>
<dbReference type="eggNOG" id="COG0484">
    <property type="taxonomic scope" value="Bacteria"/>
</dbReference>
<dbReference type="InterPro" id="IPR036869">
    <property type="entry name" value="J_dom_sf"/>
</dbReference>
<comment type="caution">
    <text evidence="2">The sequence shown here is derived from an EMBL/GenBank/DDBJ whole genome shotgun (WGS) entry which is preliminary data.</text>
</comment>
<evidence type="ECO:0000313" key="2">
    <source>
        <dbReference type="EMBL" id="EFH90356.1"/>
    </source>
</evidence>
<dbReference type="SUPFAM" id="SSF46565">
    <property type="entry name" value="Chaperone J-domain"/>
    <property type="match status" value="1"/>
</dbReference>
<dbReference type="GO" id="GO:0051082">
    <property type="term" value="F:unfolded protein binding"/>
    <property type="evidence" value="ECO:0007669"/>
    <property type="project" value="TreeGrafter"/>
</dbReference>
<dbReference type="SUPFAM" id="SSF50978">
    <property type="entry name" value="WD40 repeat-like"/>
    <property type="match status" value="1"/>
</dbReference>
<name>D6TEI3_KTERA</name>
<sequence length="466" mass="51829">MDTPENYYATLGVPLNADNETIKRAYRQLARRYHPDLAGPEAAHQMKRINRAYAVLSDEEQRHSYDIVIGGVIDLRNGAAHPRSRPQRFEHPIEPEFGGLNIFSTRGPFHAELSIHSSMGVVSAVKGRQTTHGLLIAGGSFDGKGSIWQVVQQALQPQIIQFEADPALTIESLRELRFSEAGSLLAGWGRLSLHVWDTLSGQRIWSSSLQQRAVSAPYSVDTTLRVELDGKRLVHTALPFLPSDIKAPRSWGVRGSDIESHLMGDETPRPPVVCLEENIEHRSFWAIRLRALSHDARHLLTLSCARVTGNPQQVVIARRWDLTTQTRFKGMRPQILNSLELGQCEECTPPYAASLDARLVAFTYQGKQLRICDTVSGTYSELGTGAMGSSARVAFSPDCQFVAVAREDSEINEGVVDIWSIATGQLIQKLYHPWQISALDYTERYLLVALTDGTLHVWNGADTPTF</sequence>
<proteinExistence type="predicted"/>
<protein>
    <submittedName>
        <fullName evidence="2">Heat shock protein DnaJ domain protein</fullName>
    </submittedName>
</protein>
<dbReference type="InterPro" id="IPR015943">
    <property type="entry name" value="WD40/YVTN_repeat-like_dom_sf"/>
</dbReference>
<dbReference type="RefSeq" id="WP_007907662.1">
    <property type="nucleotide sequence ID" value="NZ_ADVG01000001.1"/>
</dbReference>
<organism evidence="2 3">
    <name type="scientific">Ktedonobacter racemifer DSM 44963</name>
    <dbReference type="NCBI Taxonomy" id="485913"/>
    <lineage>
        <taxon>Bacteria</taxon>
        <taxon>Bacillati</taxon>
        <taxon>Chloroflexota</taxon>
        <taxon>Ktedonobacteria</taxon>
        <taxon>Ktedonobacterales</taxon>
        <taxon>Ktedonobacteraceae</taxon>
        <taxon>Ktedonobacter</taxon>
    </lineage>
</organism>
<dbReference type="CDD" id="cd06257">
    <property type="entry name" value="DnaJ"/>
    <property type="match status" value="1"/>
</dbReference>
<accession>D6TEI3</accession>
<dbReference type="PANTHER" id="PTHR43096:SF10">
    <property type="entry name" value="CHAPERONE PROTEIN DNAJ A6, CHLOROPLASTIC"/>
    <property type="match status" value="1"/>
</dbReference>
<evidence type="ECO:0000259" key="1">
    <source>
        <dbReference type="PROSITE" id="PS50076"/>
    </source>
</evidence>
<gene>
    <name evidence="2" type="ORF">Krac_11974</name>
</gene>
<evidence type="ECO:0000313" key="3">
    <source>
        <dbReference type="Proteomes" id="UP000004508"/>
    </source>
</evidence>
<reference evidence="2 3" key="1">
    <citation type="journal article" date="2011" name="Stand. Genomic Sci.">
        <title>Non-contiguous finished genome sequence and contextual data of the filamentous soil bacterium Ktedonobacter racemifer type strain (SOSP1-21).</title>
        <authorList>
            <person name="Chang Y.J."/>
            <person name="Land M."/>
            <person name="Hauser L."/>
            <person name="Chertkov O."/>
            <person name="Del Rio T.G."/>
            <person name="Nolan M."/>
            <person name="Copeland A."/>
            <person name="Tice H."/>
            <person name="Cheng J.F."/>
            <person name="Lucas S."/>
            <person name="Han C."/>
            <person name="Goodwin L."/>
            <person name="Pitluck S."/>
            <person name="Ivanova N."/>
            <person name="Ovchinikova G."/>
            <person name="Pati A."/>
            <person name="Chen A."/>
            <person name="Palaniappan K."/>
            <person name="Mavromatis K."/>
            <person name="Liolios K."/>
            <person name="Brettin T."/>
            <person name="Fiebig A."/>
            <person name="Rohde M."/>
            <person name="Abt B."/>
            <person name="Goker M."/>
            <person name="Detter J.C."/>
            <person name="Woyke T."/>
            <person name="Bristow J."/>
            <person name="Eisen J.A."/>
            <person name="Markowitz V."/>
            <person name="Hugenholtz P."/>
            <person name="Kyrpides N.C."/>
            <person name="Klenk H.P."/>
            <person name="Lapidus A."/>
        </authorList>
    </citation>
    <scope>NUCLEOTIDE SEQUENCE [LARGE SCALE GENOMIC DNA]</scope>
    <source>
        <strain evidence="3">DSM 44963</strain>
    </source>
</reference>
<dbReference type="Proteomes" id="UP000004508">
    <property type="component" value="Unassembled WGS sequence"/>
</dbReference>